<feature type="short sequence motif" description="Q motif" evidence="5">
    <location>
        <begin position="1"/>
        <end position="29"/>
    </location>
</feature>
<dbReference type="InterPro" id="IPR044742">
    <property type="entry name" value="DEAD/DEAH_RhlB"/>
</dbReference>
<dbReference type="GO" id="GO:0140097">
    <property type="term" value="F:catalytic activity, acting on DNA"/>
    <property type="evidence" value="ECO:0007669"/>
    <property type="project" value="UniProtKB-ARBA"/>
</dbReference>
<feature type="domain" description="Helicase C-terminal" evidence="8">
    <location>
        <begin position="229"/>
        <end position="367"/>
    </location>
</feature>
<proteinExistence type="inferred from homology"/>
<sequence length="367" mass="41177">MDFSEMNIKDSIKKALQRKGFFKASEIQEKVIPAALLGKDVVGKSRTGTGKTAAFAIPLVQKIIPGQGFSAIVIVPTRELASQVKEEIASIASGSHVKTLAVFGGQNIRRQMDFLEREPEIIVGTPGRLIDLLSRGALSLKRSRFLVLDEADKMFDMGFRDDVERIISVLPRERQTMLFSATMPREILGMIDRHMSRNKEIFDLSEDDAPVQEVQQFYLMADRHQKIDSLRKVLVAYKSKTLVFCRTKRTVDWLERQLSNRGIRALAIHGDKPQNARNRIIDRFKSSSGGVLIATDIVARGIHVDDIGNVINFDFPQETEAYIHRIGRTARQGKQGMAVSLCSNLMELETLKRVGARNNAVIQPFQG</sequence>
<dbReference type="PROSITE" id="PS51195">
    <property type="entry name" value="Q_MOTIF"/>
    <property type="match status" value="1"/>
</dbReference>
<organism evidence="10 11">
    <name type="scientific">Candidatus Iainarchaeum sp</name>
    <dbReference type="NCBI Taxonomy" id="3101447"/>
    <lineage>
        <taxon>Archaea</taxon>
        <taxon>Candidatus Iainarchaeota</taxon>
        <taxon>Candidatus Iainarchaeia</taxon>
        <taxon>Candidatus Iainarchaeales</taxon>
        <taxon>Candidatus Iainarchaeaceae</taxon>
        <taxon>Candidatus Iainarchaeum</taxon>
    </lineage>
</organism>
<dbReference type="SMART" id="SM00490">
    <property type="entry name" value="HELICc"/>
    <property type="match status" value="1"/>
</dbReference>
<dbReference type="InterPro" id="IPR027417">
    <property type="entry name" value="P-loop_NTPase"/>
</dbReference>
<dbReference type="Pfam" id="PF00270">
    <property type="entry name" value="DEAD"/>
    <property type="match status" value="1"/>
</dbReference>
<dbReference type="CDD" id="cd18787">
    <property type="entry name" value="SF2_C_DEAD"/>
    <property type="match status" value="1"/>
</dbReference>
<evidence type="ECO:0000256" key="2">
    <source>
        <dbReference type="ARBA" id="ARBA00022801"/>
    </source>
</evidence>
<evidence type="ECO:0000256" key="1">
    <source>
        <dbReference type="ARBA" id="ARBA00022741"/>
    </source>
</evidence>
<feature type="domain" description="DEAD-box RNA helicase Q" evidence="9">
    <location>
        <begin position="1"/>
        <end position="29"/>
    </location>
</feature>
<comment type="similarity">
    <text evidence="6">Belongs to the DEAD box helicase family.</text>
</comment>
<dbReference type="InterPro" id="IPR001650">
    <property type="entry name" value="Helicase_C-like"/>
</dbReference>
<protein>
    <submittedName>
        <fullName evidence="10">DEAD/DEAH box helicase</fullName>
    </submittedName>
</protein>
<dbReference type="SMART" id="SM00487">
    <property type="entry name" value="DEXDc"/>
    <property type="match status" value="1"/>
</dbReference>
<evidence type="ECO:0000313" key="11">
    <source>
        <dbReference type="Proteomes" id="UP000577419"/>
    </source>
</evidence>
<evidence type="ECO:0000256" key="5">
    <source>
        <dbReference type="PROSITE-ProRule" id="PRU00552"/>
    </source>
</evidence>
<dbReference type="GO" id="GO:0016787">
    <property type="term" value="F:hydrolase activity"/>
    <property type="evidence" value="ECO:0007669"/>
    <property type="project" value="UniProtKB-KW"/>
</dbReference>
<keyword evidence="3 6" id="KW-0347">Helicase</keyword>
<dbReference type="PROSITE" id="PS51192">
    <property type="entry name" value="HELICASE_ATP_BIND_1"/>
    <property type="match status" value="1"/>
</dbReference>
<name>A0A7J4IVD8_9ARCH</name>
<evidence type="ECO:0000259" key="9">
    <source>
        <dbReference type="PROSITE" id="PS51195"/>
    </source>
</evidence>
<evidence type="ECO:0000259" key="8">
    <source>
        <dbReference type="PROSITE" id="PS51194"/>
    </source>
</evidence>
<reference evidence="11" key="1">
    <citation type="journal article" date="2020" name="bioRxiv">
        <title>A rank-normalized archaeal taxonomy based on genome phylogeny resolves widespread incomplete and uneven classifications.</title>
        <authorList>
            <person name="Rinke C."/>
            <person name="Chuvochina M."/>
            <person name="Mussig A.J."/>
            <person name="Chaumeil P.-A."/>
            <person name="Waite D.W."/>
            <person name="Whitman W.B."/>
            <person name="Parks D.H."/>
            <person name="Hugenholtz P."/>
        </authorList>
    </citation>
    <scope>NUCLEOTIDE SEQUENCE [LARGE SCALE GENOMIC DNA]</scope>
</reference>
<dbReference type="PROSITE" id="PS51194">
    <property type="entry name" value="HELICASE_CTER"/>
    <property type="match status" value="1"/>
</dbReference>
<dbReference type="InterPro" id="IPR014001">
    <property type="entry name" value="Helicase_ATP-bd"/>
</dbReference>
<dbReference type="GO" id="GO:0003724">
    <property type="term" value="F:RNA helicase activity"/>
    <property type="evidence" value="ECO:0007669"/>
    <property type="project" value="InterPro"/>
</dbReference>
<evidence type="ECO:0000256" key="4">
    <source>
        <dbReference type="ARBA" id="ARBA00022840"/>
    </source>
</evidence>
<dbReference type="InterPro" id="IPR050079">
    <property type="entry name" value="DEAD_box_RNA_helicase"/>
</dbReference>
<feature type="domain" description="Helicase ATP-binding" evidence="7">
    <location>
        <begin position="32"/>
        <end position="201"/>
    </location>
</feature>
<dbReference type="GO" id="GO:0005524">
    <property type="term" value="F:ATP binding"/>
    <property type="evidence" value="ECO:0007669"/>
    <property type="project" value="UniProtKB-KW"/>
</dbReference>
<keyword evidence="1 6" id="KW-0547">Nucleotide-binding</keyword>
<dbReference type="EMBL" id="DUFG01000013">
    <property type="protein sequence ID" value="HIH08205.1"/>
    <property type="molecule type" value="Genomic_DNA"/>
</dbReference>
<dbReference type="PROSITE" id="PS00039">
    <property type="entry name" value="DEAD_ATP_HELICASE"/>
    <property type="match status" value="1"/>
</dbReference>
<dbReference type="InterPro" id="IPR011545">
    <property type="entry name" value="DEAD/DEAH_box_helicase_dom"/>
</dbReference>
<dbReference type="CDD" id="cd00268">
    <property type="entry name" value="DEADc"/>
    <property type="match status" value="1"/>
</dbReference>
<evidence type="ECO:0000259" key="7">
    <source>
        <dbReference type="PROSITE" id="PS51192"/>
    </source>
</evidence>
<dbReference type="InterPro" id="IPR014014">
    <property type="entry name" value="RNA_helicase_DEAD_Q_motif"/>
</dbReference>
<dbReference type="PANTHER" id="PTHR47959">
    <property type="entry name" value="ATP-DEPENDENT RNA HELICASE RHLE-RELATED"/>
    <property type="match status" value="1"/>
</dbReference>
<dbReference type="InterPro" id="IPR000629">
    <property type="entry name" value="RNA-helicase_DEAD-box_CS"/>
</dbReference>
<dbReference type="Pfam" id="PF00271">
    <property type="entry name" value="Helicase_C"/>
    <property type="match status" value="1"/>
</dbReference>
<keyword evidence="4 6" id="KW-0067">ATP-binding</keyword>
<comment type="caution">
    <text evidence="10">The sequence shown here is derived from an EMBL/GenBank/DDBJ whole genome shotgun (WGS) entry which is preliminary data.</text>
</comment>
<dbReference type="GO" id="GO:0005829">
    <property type="term" value="C:cytosol"/>
    <property type="evidence" value="ECO:0007669"/>
    <property type="project" value="TreeGrafter"/>
</dbReference>
<dbReference type="Proteomes" id="UP000577419">
    <property type="component" value="Unassembled WGS sequence"/>
</dbReference>
<dbReference type="Gene3D" id="3.40.50.300">
    <property type="entry name" value="P-loop containing nucleotide triphosphate hydrolases"/>
    <property type="match status" value="2"/>
</dbReference>
<evidence type="ECO:0000256" key="6">
    <source>
        <dbReference type="RuleBase" id="RU000492"/>
    </source>
</evidence>
<gene>
    <name evidence="10" type="ORF">HA237_02420</name>
</gene>
<dbReference type="AlphaFoldDB" id="A0A7J4IVD8"/>
<evidence type="ECO:0000313" key="10">
    <source>
        <dbReference type="EMBL" id="HIH08205.1"/>
    </source>
</evidence>
<accession>A0A7J4IVD8</accession>
<dbReference type="GO" id="GO:0003676">
    <property type="term" value="F:nucleic acid binding"/>
    <property type="evidence" value="ECO:0007669"/>
    <property type="project" value="InterPro"/>
</dbReference>
<evidence type="ECO:0000256" key="3">
    <source>
        <dbReference type="ARBA" id="ARBA00022806"/>
    </source>
</evidence>
<dbReference type="SUPFAM" id="SSF52540">
    <property type="entry name" value="P-loop containing nucleoside triphosphate hydrolases"/>
    <property type="match status" value="1"/>
</dbReference>
<keyword evidence="2 6" id="KW-0378">Hydrolase</keyword>
<dbReference type="PANTHER" id="PTHR47959:SF1">
    <property type="entry name" value="ATP-DEPENDENT RNA HELICASE DBPA"/>
    <property type="match status" value="1"/>
</dbReference>